<organism evidence="8 9">
    <name type="scientific">Alosa alosa</name>
    <name type="common">allis shad</name>
    <dbReference type="NCBI Taxonomy" id="278164"/>
    <lineage>
        <taxon>Eukaryota</taxon>
        <taxon>Metazoa</taxon>
        <taxon>Chordata</taxon>
        <taxon>Craniata</taxon>
        <taxon>Vertebrata</taxon>
        <taxon>Euteleostomi</taxon>
        <taxon>Actinopterygii</taxon>
        <taxon>Neopterygii</taxon>
        <taxon>Teleostei</taxon>
        <taxon>Clupei</taxon>
        <taxon>Clupeiformes</taxon>
        <taxon>Clupeoidei</taxon>
        <taxon>Clupeidae</taxon>
        <taxon>Alosa</taxon>
    </lineage>
</organism>
<feature type="domain" description="Fibronectin type-III" evidence="6">
    <location>
        <begin position="106"/>
        <end position="195"/>
    </location>
</feature>
<evidence type="ECO:0000256" key="2">
    <source>
        <dbReference type="ARBA" id="ARBA00010142"/>
    </source>
</evidence>
<feature type="domain" description="Fibronectin type-III" evidence="6">
    <location>
        <begin position="280"/>
        <end position="369"/>
    </location>
</feature>
<keyword evidence="3" id="KW-0547">Nucleotide-binding</keyword>
<evidence type="ECO:0000259" key="7">
    <source>
        <dbReference type="PROSITE" id="PS51720"/>
    </source>
</evidence>
<dbReference type="PROSITE" id="PS51419">
    <property type="entry name" value="RAB"/>
    <property type="match status" value="1"/>
</dbReference>
<evidence type="ECO:0000313" key="8">
    <source>
        <dbReference type="EMBL" id="KAG5264121.1"/>
    </source>
</evidence>
<dbReference type="InterPro" id="IPR005225">
    <property type="entry name" value="Small_GTP-bd"/>
</dbReference>
<evidence type="ECO:0000256" key="4">
    <source>
        <dbReference type="ARBA" id="ARBA00023134"/>
    </source>
</evidence>
<dbReference type="AlphaFoldDB" id="A0AAV6FQS0"/>
<gene>
    <name evidence="8" type="ORF">AALO_G00272370</name>
</gene>
<dbReference type="InterPro" id="IPR006703">
    <property type="entry name" value="G_AIG1"/>
</dbReference>
<dbReference type="FunFam" id="3.40.50.300:FF:000366">
    <property type="entry name" value="GTPase, IMAP family member 2"/>
    <property type="match status" value="1"/>
</dbReference>
<dbReference type="SMART" id="SM00060">
    <property type="entry name" value="FN3"/>
    <property type="match status" value="3"/>
</dbReference>
<dbReference type="SUPFAM" id="SSF52540">
    <property type="entry name" value="P-loop containing nucleoside triphosphate hydrolases"/>
    <property type="match status" value="2"/>
</dbReference>
<dbReference type="Pfam" id="PF00071">
    <property type="entry name" value="Ras"/>
    <property type="match status" value="1"/>
</dbReference>
<name>A0AAV6FQS0_9TELE</name>
<dbReference type="GO" id="GO:0005525">
    <property type="term" value="F:GTP binding"/>
    <property type="evidence" value="ECO:0007669"/>
    <property type="project" value="UniProtKB-KW"/>
</dbReference>
<dbReference type="PROSITE" id="PS50209">
    <property type="entry name" value="CARD"/>
    <property type="match status" value="1"/>
</dbReference>
<keyword evidence="9" id="KW-1185">Reference proteome</keyword>
<dbReference type="CDD" id="cd00063">
    <property type="entry name" value="FN3"/>
    <property type="match status" value="3"/>
</dbReference>
<comment type="similarity">
    <text evidence="1">Belongs to the TRAFAC class TrmE-Era-EngA-EngB-Septin-like GTPase superfamily. AIG1/Toc34/Toc159-like paraseptin GTPase family. IAN subfamily.</text>
</comment>
<dbReference type="GO" id="GO:0003924">
    <property type="term" value="F:GTPase activity"/>
    <property type="evidence" value="ECO:0007669"/>
    <property type="project" value="InterPro"/>
</dbReference>
<dbReference type="Gene3D" id="3.40.50.300">
    <property type="entry name" value="P-loop containing nucleotide triphosphate hydrolases"/>
    <property type="match status" value="2"/>
</dbReference>
<dbReference type="SUPFAM" id="SSF49265">
    <property type="entry name" value="Fibronectin type III"/>
    <property type="match status" value="2"/>
</dbReference>
<dbReference type="EMBL" id="JADWDJ010000021">
    <property type="protein sequence ID" value="KAG5264121.1"/>
    <property type="molecule type" value="Genomic_DNA"/>
</dbReference>
<dbReference type="PROSITE" id="PS51720">
    <property type="entry name" value="G_AIG1"/>
    <property type="match status" value="1"/>
</dbReference>
<evidence type="ECO:0000259" key="5">
    <source>
        <dbReference type="PROSITE" id="PS50209"/>
    </source>
</evidence>
<protein>
    <submittedName>
        <fullName evidence="8">Uncharacterized protein</fullName>
    </submittedName>
</protein>
<dbReference type="Pfam" id="PF04548">
    <property type="entry name" value="AIG1"/>
    <property type="match status" value="1"/>
</dbReference>
<dbReference type="InterPro" id="IPR036116">
    <property type="entry name" value="FN3_sf"/>
</dbReference>
<dbReference type="Gene3D" id="1.10.533.10">
    <property type="entry name" value="Death Domain, Fas"/>
    <property type="match status" value="1"/>
</dbReference>
<dbReference type="SMART" id="SM00175">
    <property type="entry name" value="RAB"/>
    <property type="match status" value="1"/>
</dbReference>
<dbReference type="InterPro" id="IPR003961">
    <property type="entry name" value="FN3_dom"/>
</dbReference>
<dbReference type="InterPro" id="IPR027417">
    <property type="entry name" value="P-loop_NTPase"/>
</dbReference>
<proteinExistence type="inferred from homology"/>
<dbReference type="Proteomes" id="UP000823561">
    <property type="component" value="Chromosome 21"/>
</dbReference>
<dbReference type="InterPro" id="IPR011029">
    <property type="entry name" value="DEATH-like_dom_sf"/>
</dbReference>
<dbReference type="PRINTS" id="PR00449">
    <property type="entry name" value="RASTRNSFRMNG"/>
</dbReference>
<evidence type="ECO:0000256" key="3">
    <source>
        <dbReference type="ARBA" id="ARBA00022741"/>
    </source>
</evidence>
<dbReference type="InterPro" id="IPR001315">
    <property type="entry name" value="CARD"/>
</dbReference>
<dbReference type="GO" id="GO:0007264">
    <property type="term" value="P:small GTPase-mediated signal transduction"/>
    <property type="evidence" value="ECO:0007669"/>
    <property type="project" value="InterPro"/>
</dbReference>
<evidence type="ECO:0000313" key="9">
    <source>
        <dbReference type="Proteomes" id="UP000823561"/>
    </source>
</evidence>
<dbReference type="Pfam" id="PF00041">
    <property type="entry name" value="fn3"/>
    <property type="match status" value="3"/>
</dbReference>
<feature type="domain" description="AIG1-type G" evidence="7">
    <location>
        <begin position="367"/>
        <end position="559"/>
    </location>
</feature>
<dbReference type="NCBIfam" id="TIGR00231">
    <property type="entry name" value="small_GTP"/>
    <property type="match status" value="1"/>
</dbReference>
<dbReference type="CDD" id="cd01852">
    <property type="entry name" value="AIG1"/>
    <property type="match status" value="1"/>
</dbReference>
<dbReference type="Gene3D" id="2.60.40.10">
    <property type="entry name" value="Immunoglobulins"/>
    <property type="match status" value="3"/>
</dbReference>
<reference evidence="8" key="1">
    <citation type="submission" date="2020-10" db="EMBL/GenBank/DDBJ databases">
        <title>Chromosome-scale genome assembly of the Allis shad, Alosa alosa.</title>
        <authorList>
            <person name="Margot Z."/>
            <person name="Christophe K."/>
            <person name="Cabau C."/>
            <person name="Louis A."/>
            <person name="Berthelot C."/>
            <person name="Parey E."/>
            <person name="Roest Crollius H."/>
            <person name="Montfort J."/>
            <person name="Robinson-Rechavi M."/>
            <person name="Bucao C."/>
            <person name="Bouchez O."/>
            <person name="Gislard M."/>
            <person name="Lluch J."/>
            <person name="Milhes M."/>
            <person name="Lampietro C."/>
            <person name="Lopez Roques C."/>
            <person name="Donnadieu C."/>
            <person name="Braasch I."/>
            <person name="Desvignes T."/>
            <person name="Postlethwait J."/>
            <person name="Bobe J."/>
            <person name="Guiguen Y."/>
        </authorList>
    </citation>
    <scope>NUCLEOTIDE SEQUENCE</scope>
    <source>
        <strain evidence="8">M-15738</strain>
        <tissue evidence="8">Blood</tissue>
    </source>
</reference>
<comment type="similarity">
    <text evidence="2">Belongs to the small GTPase superfamily. Rho family.</text>
</comment>
<dbReference type="PANTHER" id="PTHR24072">
    <property type="entry name" value="RHO FAMILY GTPASE"/>
    <property type="match status" value="1"/>
</dbReference>
<dbReference type="PROSITE" id="PS50853">
    <property type="entry name" value="FN3"/>
    <property type="match status" value="2"/>
</dbReference>
<comment type="caution">
    <text evidence="8">The sequence shown here is derived from an EMBL/GenBank/DDBJ whole genome shotgun (WGS) entry which is preliminary data.</text>
</comment>
<dbReference type="SMART" id="SM00174">
    <property type="entry name" value="RHO"/>
    <property type="match status" value="1"/>
</dbReference>
<feature type="domain" description="CARD" evidence="5">
    <location>
        <begin position="8"/>
        <end position="98"/>
    </location>
</feature>
<dbReference type="SUPFAM" id="SSF47986">
    <property type="entry name" value="DEATH domain"/>
    <property type="match status" value="1"/>
</dbReference>
<dbReference type="FunFam" id="3.40.50.300:FF:001179">
    <property type="entry name" value="Rho family GTPase"/>
    <property type="match status" value="1"/>
</dbReference>
<dbReference type="SMART" id="SM00173">
    <property type="entry name" value="RAS"/>
    <property type="match status" value="1"/>
</dbReference>
<dbReference type="InterPro" id="IPR003578">
    <property type="entry name" value="Small_GTPase_Rho"/>
</dbReference>
<sequence>MASLAWGRQASGQEFFKKHKGELEMRLHVLDPILNHLECGGVLSCPEREEVESNTTRLKKNFALITMLEKKGGVAQEKFYEALKKHNPLLLEDLQPEPQQRGNIPPPGQIQFTSVQPDSVSLSWSPPEGAPGPHRFRVTWRGGEKQHSMVVASLGLMVTELIPGEKYDFAVTTLREDGYQSSCVERFVHTEVPPPENLTVDLNSLTASLKWTKPAGVDQVSYLLELQNQKCIEPVHRGSPNYTFTGLQPGGDYTISVYTVLNNGRQSKPSSQIFKIEIPVPERLDVSSITTSSANLRWEVSPEMKQTPHSFLVSYQSEGTEPQSMFTESCSTDITGLEEEMDYTVRVYTQLQHGVKSQPASVHLKTGPSLRIVLVGKTGVGKSAVGNTILGREAFHSYNSVTQVCEGVCMGSLRPVKVIGTPGILHKDRDADNVKVKCMKYSTPGPHVFLLVIAVGTFSRNEQKAVRTLQELFGKRAAKYTMILFSHGDKLHGQTIDKYVHSAHPKLREVIKSCDGGYHVFNNNSNDHTQVVELMKKIDEMVKRNGGGHFTEEMYEERQRVMRATMVSIRKKLLTVGDVGCGTRCLRITFVEDKFPEIYVPRVLENYIANIEVDGKEVELNLWNTAGQQEYPRLRPLSYPDTDVILLCFAIDKPSSLESISKKWAPELKHYCPNAPIILVGNKKDLRNDEHARRELAKRNQEPVKQEEGWDMAIRIDAFGYMECSAKTMEGVREVFELAARAALQAENQSACLLS</sequence>
<dbReference type="PROSITE" id="PS51421">
    <property type="entry name" value="RAS"/>
    <property type="match status" value="1"/>
</dbReference>
<dbReference type="InterPro" id="IPR013783">
    <property type="entry name" value="Ig-like_fold"/>
</dbReference>
<keyword evidence="4" id="KW-0342">GTP-binding</keyword>
<dbReference type="CDD" id="cd01671">
    <property type="entry name" value="CARD"/>
    <property type="match status" value="1"/>
</dbReference>
<evidence type="ECO:0000259" key="6">
    <source>
        <dbReference type="PROSITE" id="PS50853"/>
    </source>
</evidence>
<evidence type="ECO:0000256" key="1">
    <source>
        <dbReference type="ARBA" id="ARBA00008535"/>
    </source>
</evidence>
<dbReference type="GO" id="GO:0042981">
    <property type="term" value="P:regulation of apoptotic process"/>
    <property type="evidence" value="ECO:0007669"/>
    <property type="project" value="InterPro"/>
</dbReference>
<dbReference type="Pfam" id="PF00619">
    <property type="entry name" value="CARD"/>
    <property type="match status" value="1"/>
</dbReference>
<accession>A0AAV6FQS0</accession>
<dbReference type="InterPro" id="IPR001806">
    <property type="entry name" value="Small_GTPase"/>
</dbReference>
<dbReference type="PROSITE" id="PS51420">
    <property type="entry name" value="RHO"/>
    <property type="match status" value="1"/>
</dbReference>